<protein>
    <submittedName>
        <fullName evidence="1">Uncharacterized protein</fullName>
    </submittedName>
</protein>
<proteinExistence type="predicted"/>
<evidence type="ECO:0000313" key="1">
    <source>
        <dbReference type="EMBL" id="MBX49932.1"/>
    </source>
</evidence>
<accession>A0A2P2P5B0</accession>
<dbReference type="AlphaFoldDB" id="A0A2P2P5B0"/>
<reference evidence="1" key="1">
    <citation type="submission" date="2018-02" db="EMBL/GenBank/DDBJ databases">
        <title>Rhizophora mucronata_Transcriptome.</title>
        <authorList>
            <person name="Meera S.P."/>
            <person name="Sreeshan A."/>
            <person name="Augustine A."/>
        </authorList>
    </citation>
    <scope>NUCLEOTIDE SEQUENCE</scope>
    <source>
        <tissue evidence="1">Leaf</tissue>
    </source>
</reference>
<name>A0A2P2P5B0_RHIMU</name>
<sequence length="49" mass="5746">MVYKSICVNFKIMYCVSHNAIRNTEQLNDPKRGQVSQYQVRSFCLMSTL</sequence>
<dbReference type="EMBL" id="GGEC01069448">
    <property type="protein sequence ID" value="MBX49932.1"/>
    <property type="molecule type" value="Transcribed_RNA"/>
</dbReference>
<organism evidence="1">
    <name type="scientific">Rhizophora mucronata</name>
    <name type="common">Asiatic mangrove</name>
    <dbReference type="NCBI Taxonomy" id="61149"/>
    <lineage>
        <taxon>Eukaryota</taxon>
        <taxon>Viridiplantae</taxon>
        <taxon>Streptophyta</taxon>
        <taxon>Embryophyta</taxon>
        <taxon>Tracheophyta</taxon>
        <taxon>Spermatophyta</taxon>
        <taxon>Magnoliopsida</taxon>
        <taxon>eudicotyledons</taxon>
        <taxon>Gunneridae</taxon>
        <taxon>Pentapetalae</taxon>
        <taxon>rosids</taxon>
        <taxon>fabids</taxon>
        <taxon>Malpighiales</taxon>
        <taxon>Rhizophoraceae</taxon>
        <taxon>Rhizophora</taxon>
    </lineage>
</organism>